<dbReference type="Gramene" id="C.cajan_21562.t">
    <property type="protein sequence ID" value="C.cajan_21562.t.cds1"/>
    <property type="gene ID" value="C.cajan_21562"/>
</dbReference>
<accession>A0A151TNG7</accession>
<dbReference type="EMBL" id="CM003606">
    <property type="protein sequence ID" value="KYP68604.1"/>
    <property type="molecule type" value="Genomic_DNA"/>
</dbReference>
<protein>
    <submittedName>
        <fullName evidence="3">Retrovirus-related Pol polyprotein from transposon TNT 1-94</fullName>
    </submittedName>
</protein>
<evidence type="ECO:0000313" key="4">
    <source>
        <dbReference type="Proteomes" id="UP000075243"/>
    </source>
</evidence>
<dbReference type="EMBL" id="CM003606">
    <property type="protein sequence ID" value="KYP68567.1"/>
    <property type="molecule type" value="Genomic_DNA"/>
</dbReference>
<keyword evidence="4" id="KW-1185">Reference proteome</keyword>
<sequence length="131" mass="14973">MKAEIDALTANNTWTIVDLPSGKHPIGCKWVYKIKYRSDGSVERYKARLVAKGFTQTEGLDYFETFAPVAKLTTVRLLLDVASSQNWFLHQLDFYRMIALFSVLINHLSHVLPHDPRVLSHSVHHSVINLL</sequence>
<gene>
    <name evidence="2" type="ORF">KK1_022199</name>
    <name evidence="3" type="ORF">KK1_022236</name>
</gene>
<feature type="domain" description="Reverse transcriptase Ty1/copia-type" evidence="1">
    <location>
        <begin position="11"/>
        <end position="94"/>
    </location>
</feature>
<evidence type="ECO:0000313" key="3">
    <source>
        <dbReference type="EMBL" id="KYP68604.1"/>
    </source>
</evidence>
<dbReference type="InterPro" id="IPR013103">
    <property type="entry name" value="RVT_2"/>
</dbReference>
<dbReference type="AlphaFoldDB" id="A0A151TNG7"/>
<dbReference type="Pfam" id="PF07727">
    <property type="entry name" value="RVT_2"/>
    <property type="match status" value="1"/>
</dbReference>
<proteinExistence type="predicted"/>
<reference evidence="3 4" key="1">
    <citation type="journal article" date="2012" name="Nat. Biotechnol.">
        <title>Draft genome sequence of pigeonpea (Cajanus cajan), an orphan legume crop of resource-poor farmers.</title>
        <authorList>
            <person name="Varshney R.K."/>
            <person name="Chen W."/>
            <person name="Li Y."/>
            <person name="Bharti A.K."/>
            <person name="Saxena R.K."/>
            <person name="Schlueter J.A."/>
            <person name="Donoghue M.T."/>
            <person name="Azam S."/>
            <person name="Fan G."/>
            <person name="Whaley A.M."/>
            <person name="Farmer A.D."/>
            <person name="Sheridan J."/>
            <person name="Iwata A."/>
            <person name="Tuteja R."/>
            <person name="Penmetsa R.V."/>
            <person name="Wu W."/>
            <person name="Upadhyaya H.D."/>
            <person name="Yang S.P."/>
            <person name="Shah T."/>
            <person name="Saxena K.B."/>
            <person name="Michael T."/>
            <person name="McCombie W.R."/>
            <person name="Yang B."/>
            <person name="Zhang G."/>
            <person name="Yang H."/>
            <person name="Wang J."/>
            <person name="Spillane C."/>
            <person name="Cook D.R."/>
            <person name="May G.D."/>
            <person name="Xu X."/>
            <person name="Jackson S.A."/>
        </authorList>
    </citation>
    <scope>NUCLEOTIDE SEQUENCE [LARGE SCALE GENOMIC DNA]</scope>
    <source>
        <strain evidence="4">cv. Asha</strain>
    </source>
</reference>
<dbReference type="InterPro" id="IPR043502">
    <property type="entry name" value="DNA/RNA_pol_sf"/>
</dbReference>
<evidence type="ECO:0000259" key="1">
    <source>
        <dbReference type="Pfam" id="PF07727"/>
    </source>
</evidence>
<name>A0A151TNG7_CAJCA</name>
<evidence type="ECO:0000313" key="2">
    <source>
        <dbReference type="EMBL" id="KYP68567.1"/>
    </source>
</evidence>
<dbReference type="Gramene" id="C.cajan_21599.t">
    <property type="protein sequence ID" value="C.cajan_21599.t.cds1"/>
    <property type="gene ID" value="C.cajan_21599"/>
</dbReference>
<dbReference type="SUPFAM" id="SSF56672">
    <property type="entry name" value="DNA/RNA polymerases"/>
    <property type="match status" value="1"/>
</dbReference>
<organism evidence="3 4">
    <name type="scientific">Cajanus cajan</name>
    <name type="common">Pigeon pea</name>
    <name type="synonym">Cajanus indicus</name>
    <dbReference type="NCBI Taxonomy" id="3821"/>
    <lineage>
        <taxon>Eukaryota</taxon>
        <taxon>Viridiplantae</taxon>
        <taxon>Streptophyta</taxon>
        <taxon>Embryophyta</taxon>
        <taxon>Tracheophyta</taxon>
        <taxon>Spermatophyta</taxon>
        <taxon>Magnoliopsida</taxon>
        <taxon>eudicotyledons</taxon>
        <taxon>Gunneridae</taxon>
        <taxon>Pentapetalae</taxon>
        <taxon>rosids</taxon>
        <taxon>fabids</taxon>
        <taxon>Fabales</taxon>
        <taxon>Fabaceae</taxon>
        <taxon>Papilionoideae</taxon>
        <taxon>50 kb inversion clade</taxon>
        <taxon>NPAAA clade</taxon>
        <taxon>indigoferoid/millettioid clade</taxon>
        <taxon>Phaseoleae</taxon>
        <taxon>Cajanus</taxon>
    </lineage>
</organism>
<dbReference type="Proteomes" id="UP000075243">
    <property type="component" value="Chromosome 4"/>
</dbReference>